<accession>A0A2M7VC25</accession>
<gene>
    <name evidence="2" type="ORF">COX80_00105</name>
</gene>
<feature type="transmembrane region" description="Helical" evidence="1">
    <location>
        <begin position="12"/>
        <end position="32"/>
    </location>
</feature>
<evidence type="ECO:0000256" key="1">
    <source>
        <dbReference type="SAM" id="Phobius"/>
    </source>
</evidence>
<comment type="caution">
    <text evidence="2">The sequence shown here is derived from an EMBL/GenBank/DDBJ whole genome shotgun (WGS) entry which is preliminary data.</text>
</comment>
<reference evidence="3" key="1">
    <citation type="submission" date="2017-09" db="EMBL/GenBank/DDBJ databases">
        <title>Depth-based differentiation of microbial function through sediment-hosted aquifers and enrichment of novel symbionts in the deep terrestrial subsurface.</title>
        <authorList>
            <person name="Probst A.J."/>
            <person name="Ladd B."/>
            <person name="Jarett J.K."/>
            <person name="Geller-Mcgrath D.E."/>
            <person name="Sieber C.M.K."/>
            <person name="Emerson J.B."/>
            <person name="Anantharaman K."/>
            <person name="Thomas B.C."/>
            <person name="Malmstrom R."/>
            <person name="Stieglmeier M."/>
            <person name="Klingl A."/>
            <person name="Woyke T."/>
            <person name="Ryan C.M."/>
            <person name="Banfield J.F."/>
        </authorList>
    </citation>
    <scope>NUCLEOTIDE SEQUENCE [LARGE SCALE GENOMIC DNA]</scope>
</reference>
<evidence type="ECO:0000313" key="2">
    <source>
        <dbReference type="EMBL" id="PIZ96915.1"/>
    </source>
</evidence>
<name>A0A2M7VC25_9BACT</name>
<keyword evidence="1" id="KW-0812">Transmembrane</keyword>
<evidence type="ECO:0000313" key="3">
    <source>
        <dbReference type="Proteomes" id="UP000231453"/>
    </source>
</evidence>
<keyword evidence="1" id="KW-0472">Membrane</keyword>
<dbReference type="Proteomes" id="UP000231453">
    <property type="component" value="Unassembled WGS sequence"/>
</dbReference>
<organism evidence="2 3">
    <name type="scientific">Candidatus Magasanikbacteria bacterium CG_4_10_14_0_2_um_filter_33_14</name>
    <dbReference type="NCBI Taxonomy" id="1974636"/>
    <lineage>
        <taxon>Bacteria</taxon>
        <taxon>Candidatus Magasanikiibacteriota</taxon>
    </lineage>
</organism>
<protein>
    <submittedName>
        <fullName evidence="2">Uncharacterized protein</fullName>
    </submittedName>
</protein>
<dbReference type="AlphaFoldDB" id="A0A2M7VC25"/>
<keyword evidence="1" id="KW-1133">Transmembrane helix</keyword>
<sequence length="336" mass="37372">MASKKPTKQVNNKMVSIVIAVLILGGLAYLFFPKFHADEKNQALVQNVVETFGKRLQNVNLAAEDIDVLSVSMEENYGKLLEDPLLIVSWLRNPQNAPGRMVSSPWPDHIEILSTTKITDTKYEVRGNIVEITSDEVSDACVGVAGIDTEIEGCTLDGFAAKRPISVTVEKSGKKGHPWLITAVTLGQYSIGKEPHWQSTRDDEVGFTYEYPDRLDAEYISFENIPPMITVNSKVKKLTCKTTKETSSLPERVSKQTINDNEYCITAKSDGTADGSITDFTYSTITEEYGLTSVLFSVNYLQCNNLESEEETKCSEERENFDLDTIADKIIASIKN</sequence>
<dbReference type="EMBL" id="PFPL01000004">
    <property type="protein sequence ID" value="PIZ96915.1"/>
    <property type="molecule type" value="Genomic_DNA"/>
</dbReference>
<proteinExistence type="predicted"/>